<name>A0ABU6NGE4_9BACI</name>
<dbReference type="Pfam" id="PF22813">
    <property type="entry name" value="TcaA_2nd"/>
    <property type="match status" value="1"/>
</dbReference>
<reference evidence="3 4" key="1">
    <citation type="submission" date="2023-03" db="EMBL/GenBank/DDBJ databases">
        <title>Bacillus Genome Sequencing.</title>
        <authorList>
            <person name="Dunlap C."/>
        </authorList>
    </citation>
    <scope>NUCLEOTIDE SEQUENCE [LARGE SCALE GENOMIC DNA]</scope>
    <source>
        <strain evidence="3 4">B-14544</strain>
    </source>
</reference>
<gene>
    <name evidence="3" type="ORF">P4447_15400</name>
</gene>
<evidence type="ECO:0000313" key="3">
    <source>
        <dbReference type="EMBL" id="MED3563810.1"/>
    </source>
</evidence>
<keyword evidence="4" id="KW-1185">Reference proteome</keyword>
<feature type="non-terminal residue" evidence="3">
    <location>
        <position position="261"/>
    </location>
</feature>
<dbReference type="RefSeq" id="WP_327968886.1">
    <property type="nucleotide sequence ID" value="NZ_JARMQG010000222.1"/>
</dbReference>
<protein>
    <recommendedName>
        <fullName evidence="2">TcaA second domain-containing protein</fullName>
    </recommendedName>
</protein>
<dbReference type="InterPro" id="IPR054529">
    <property type="entry name" value="TcaA_2nd"/>
</dbReference>
<comment type="caution">
    <text evidence="3">The sequence shown here is derived from an EMBL/GenBank/DDBJ whole genome shotgun (WGS) entry which is preliminary data.</text>
</comment>
<feature type="transmembrane region" description="Helical" evidence="1">
    <location>
        <begin position="49"/>
        <end position="70"/>
    </location>
</feature>
<dbReference type="Proteomes" id="UP001330749">
    <property type="component" value="Unassembled WGS sequence"/>
</dbReference>
<sequence>MQNCHSCGFRNEEDKDICIQCGTVLVHQPTRGDRSGDGAKRNKIRKTKLPFFMLIVVILVIGAFTTYQILSKKFSREAVIEQFKGALAKRDKAMLKELIIPGDTRLKVNNQSLDALFTLIDREPSIMQEIENSLLDEGLGNHLFFLREEGNQFGLFHRYVIDTPSYFISINHTGEETAVYVNESEIGILDGSEETKEFGPFLAGSYTVKGIQKTGKKSKKTYTVKLAGTKTTEKITLFSQPPKKEKPDVKEKTVVKEIIRE</sequence>
<keyword evidence="1" id="KW-1133">Transmembrane helix</keyword>
<dbReference type="EMBL" id="JARMQG010000222">
    <property type="protein sequence ID" value="MED3563810.1"/>
    <property type="molecule type" value="Genomic_DNA"/>
</dbReference>
<evidence type="ECO:0000256" key="1">
    <source>
        <dbReference type="SAM" id="Phobius"/>
    </source>
</evidence>
<feature type="domain" description="TcaA second" evidence="2">
    <location>
        <begin position="77"/>
        <end position="161"/>
    </location>
</feature>
<dbReference type="PANTHER" id="PTHR40038:SF1">
    <property type="entry name" value="MEMBRANE-ASSOCIATED PROTEIN TCAA"/>
    <property type="match status" value="1"/>
</dbReference>
<keyword evidence="1" id="KW-0812">Transmembrane</keyword>
<keyword evidence="1" id="KW-0472">Membrane</keyword>
<dbReference type="PANTHER" id="PTHR40038">
    <property type="entry name" value="MEMBRANE-ASSOCIATED PROTEIN TCAA"/>
    <property type="match status" value="1"/>
</dbReference>
<evidence type="ECO:0000259" key="2">
    <source>
        <dbReference type="Pfam" id="PF22813"/>
    </source>
</evidence>
<proteinExistence type="predicted"/>
<organism evidence="3 4">
    <name type="scientific">Bacillus xiapuensis</name>
    <dbReference type="NCBI Taxonomy" id="2014075"/>
    <lineage>
        <taxon>Bacteria</taxon>
        <taxon>Bacillati</taxon>
        <taxon>Bacillota</taxon>
        <taxon>Bacilli</taxon>
        <taxon>Bacillales</taxon>
        <taxon>Bacillaceae</taxon>
        <taxon>Bacillus</taxon>
    </lineage>
</organism>
<evidence type="ECO:0000313" key="4">
    <source>
        <dbReference type="Proteomes" id="UP001330749"/>
    </source>
</evidence>
<accession>A0ABU6NGE4</accession>